<dbReference type="Proteomes" id="UP000317722">
    <property type="component" value="Unassembled WGS sequence"/>
</dbReference>
<evidence type="ECO:0000313" key="2">
    <source>
        <dbReference type="Proteomes" id="UP000317722"/>
    </source>
</evidence>
<protein>
    <submittedName>
        <fullName evidence="1">Uncharacterized protein</fullName>
    </submittedName>
</protein>
<sequence length="83" mass="9376">MSISPLAAQRDEIQRDLWTRTAEVAGQLNRVHGELVDLAEEVIHGKHWGDGAFRSPEHTSSCVPVCHRRTRETWWRSRGGGTS</sequence>
<proteinExistence type="predicted"/>
<reference evidence="1 2" key="1">
    <citation type="journal article" date="2019" name="Environ. Microbiol.">
        <title>Species interactions and distinct microbial communities in high Arctic permafrost affected cryosols are associated with the CH4 and CO2 gas fluxes.</title>
        <authorList>
            <person name="Altshuler I."/>
            <person name="Hamel J."/>
            <person name="Turney S."/>
            <person name="Magnuson E."/>
            <person name="Levesque R."/>
            <person name="Greer C."/>
            <person name="Whyte L.G."/>
        </authorList>
    </citation>
    <scope>NUCLEOTIDE SEQUENCE [LARGE SCALE GENOMIC DNA]</scope>
    <source>
        <strain evidence="1 2">S9.3A</strain>
    </source>
</reference>
<organism evidence="1 2">
    <name type="scientific">Pedococcus bigeumensis</name>
    <dbReference type="NCBI Taxonomy" id="433644"/>
    <lineage>
        <taxon>Bacteria</taxon>
        <taxon>Bacillati</taxon>
        <taxon>Actinomycetota</taxon>
        <taxon>Actinomycetes</taxon>
        <taxon>Micrococcales</taxon>
        <taxon>Intrasporangiaceae</taxon>
        <taxon>Pedococcus</taxon>
    </lineage>
</organism>
<dbReference type="OrthoDB" id="3541361at2"/>
<keyword evidence="2" id="KW-1185">Reference proteome</keyword>
<accession>A0A502CXK6</accession>
<name>A0A502CXK6_9MICO</name>
<comment type="caution">
    <text evidence="1">The sequence shown here is derived from an EMBL/GenBank/DDBJ whole genome shotgun (WGS) entry which is preliminary data.</text>
</comment>
<dbReference type="EMBL" id="RCZM01000003">
    <property type="protein sequence ID" value="TPG17260.1"/>
    <property type="molecule type" value="Genomic_DNA"/>
</dbReference>
<gene>
    <name evidence="1" type="ORF">EAH86_10930</name>
</gene>
<evidence type="ECO:0000313" key="1">
    <source>
        <dbReference type="EMBL" id="TPG17260.1"/>
    </source>
</evidence>
<dbReference type="RefSeq" id="WP_140740400.1">
    <property type="nucleotide sequence ID" value="NZ_RCZM01000003.1"/>
</dbReference>
<dbReference type="AlphaFoldDB" id="A0A502CXK6"/>